<reference evidence="3 4" key="1">
    <citation type="submission" date="2024-01" db="EMBL/GenBank/DDBJ databases">
        <authorList>
            <person name="Allen C."/>
            <person name="Tagirdzhanova G."/>
        </authorList>
    </citation>
    <scope>NUCLEOTIDE SEQUENCE [LARGE SCALE GENOMIC DNA]</scope>
</reference>
<keyword evidence="2" id="KW-1133">Transmembrane helix</keyword>
<feature type="region of interest" description="Disordered" evidence="1">
    <location>
        <begin position="65"/>
        <end position="93"/>
    </location>
</feature>
<feature type="transmembrane region" description="Helical" evidence="2">
    <location>
        <begin position="39"/>
        <end position="57"/>
    </location>
</feature>
<evidence type="ECO:0000256" key="2">
    <source>
        <dbReference type="SAM" id="Phobius"/>
    </source>
</evidence>
<evidence type="ECO:0000313" key="4">
    <source>
        <dbReference type="Proteomes" id="UP001642405"/>
    </source>
</evidence>
<gene>
    <name evidence="3" type="ORF">SCUCBS95973_003135</name>
</gene>
<dbReference type="EMBL" id="CAWUHB010000013">
    <property type="protein sequence ID" value="CAK7217395.1"/>
    <property type="molecule type" value="Genomic_DNA"/>
</dbReference>
<evidence type="ECO:0000256" key="1">
    <source>
        <dbReference type="SAM" id="MobiDB-lite"/>
    </source>
</evidence>
<keyword evidence="2" id="KW-0812">Transmembrane</keyword>
<keyword evidence="2" id="KW-0472">Membrane</keyword>
<organism evidence="3 4">
    <name type="scientific">Sporothrix curviconia</name>
    <dbReference type="NCBI Taxonomy" id="1260050"/>
    <lineage>
        <taxon>Eukaryota</taxon>
        <taxon>Fungi</taxon>
        <taxon>Dikarya</taxon>
        <taxon>Ascomycota</taxon>
        <taxon>Pezizomycotina</taxon>
        <taxon>Sordariomycetes</taxon>
        <taxon>Sordariomycetidae</taxon>
        <taxon>Ophiostomatales</taxon>
        <taxon>Ophiostomataceae</taxon>
        <taxon>Sporothrix</taxon>
    </lineage>
</organism>
<evidence type="ECO:0000313" key="3">
    <source>
        <dbReference type="EMBL" id="CAK7217395.1"/>
    </source>
</evidence>
<keyword evidence="4" id="KW-1185">Reference proteome</keyword>
<dbReference type="Proteomes" id="UP001642405">
    <property type="component" value="Unassembled WGS sequence"/>
</dbReference>
<accession>A0ABP0BD32</accession>
<proteinExistence type="predicted"/>
<sequence length="93" mass="10875">MAKTNAVPEPRLDGSVTIQQLFEMYEDNNPGEVVNLRSLSSHTAFLMLIGYILYLLYRVMRDQEALDEEEQDQEEQDQEELDQEELDQDSLYS</sequence>
<name>A0ABP0BD32_9PEZI</name>
<comment type="caution">
    <text evidence="3">The sequence shown here is derived from an EMBL/GenBank/DDBJ whole genome shotgun (WGS) entry which is preliminary data.</text>
</comment>
<protein>
    <submittedName>
        <fullName evidence="3">Uncharacterized protein</fullName>
    </submittedName>
</protein>